<reference evidence="2 3" key="1">
    <citation type="journal article" date="2013" name="PLoS Genet.">
        <title>Genomic mechanisms accounting for the adaptation to parasitism in nematode-trapping fungi.</title>
        <authorList>
            <person name="Meerupati T."/>
            <person name="Andersson K.M."/>
            <person name="Friman E."/>
            <person name="Kumar D."/>
            <person name="Tunlid A."/>
            <person name="Ahren D."/>
        </authorList>
    </citation>
    <scope>NUCLEOTIDE SEQUENCE [LARGE SCALE GENOMIC DNA]</scope>
    <source>
        <strain evidence="2 3">CBS 200.50</strain>
    </source>
</reference>
<reference evidence="3" key="2">
    <citation type="submission" date="2013-04" db="EMBL/GenBank/DDBJ databases">
        <title>Genomic mechanisms accounting for the adaptation to parasitism in nematode-trapping fungi.</title>
        <authorList>
            <person name="Ahren D.G."/>
        </authorList>
    </citation>
    <scope>NUCLEOTIDE SEQUENCE [LARGE SCALE GENOMIC DNA]</scope>
    <source>
        <strain evidence="3">CBS 200.50</strain>
    </source>
</reference>
<feature type="region of interest" description="Disordered" evidence="1">
    <location>
        <begin position="1"/>
        <end position="75"/>
    </location>
</feature>
<comment type="caution">
    <text evidence="2">The sequence shown here is derived from an EMBL/GenBank/DDBJ whole genome shotgun (WGS) entry which is preliminary data.</text>
</comment>
<sequence length="236" mass="27025">MSTSQTPSPPQEGQSSPTALEKGKWVERPAVAEENATVTPEKLPCDELSHESPAQEPPSSASTTRTKSQHSKRRKGIKLLRSTDFTRLGTRFSTLLQRLFFCCLSTRPKYTKIQHLVIPTSQVCVDSRALHFLQDLSGEEFQLLQYIVQEVFTDDGAEVLGRIPDYDDLIEAALKSQIRTAERPWVNVHREGYVEHVAGLYARLLRKLGTYERAPMCEKVYDRKYREQRRRGNLYL</sequence>
<evidence type="ECO:0000313" key="2">
    <source>
        <dbReference type="EMBL" id="EPS41081.1"/>
    </source>
</evidence>
<feature type="compositionally biased region" description="Low complexity" evidence="1">
    <location>
        <begin position="51"/>
        <end position="62"/>
    </location>
</feature>
<feature type="compositionally biased region" description="Polar residues" evidence="1">
    <location>
        <begin position="1"/>
        <end position="18"/>
    </location>
</feature>
<dbReference type="AlphaFoldDB" id="S8AIU9"/>
<evidence type="ECO:0000313" key="3">
    <source>
        <dbReference type="Proteomes" id="UP000015100"/>
    </source>
</evidence>
<gene>
    <name evidence="2" type="ORF">H072_5034</name>
</gene>
<dbReference type="EMBL" id="AQGS01000257">
    <property type="protein sequence ID" value="EPS41081.1"/>
    <property type="molecule type" value="Genomic_DNA"/>
</dbReference>
<dbReference type="OrthoDB" id="5414971at2759"/>
<dbReference type="HOGENOM" id="CLU_086092_0_0_1"/>
<dbReference type="Proteomes" id="UP000015100">
    <property type="component" value="Unassembled WGS sequence"/>
</dbReference>
<organism evidence="2 3">
    <name type="scientific">Dactylellina haptotyla (strain CBS 200.50)</name>
    <name type="common">Nematode-trapping fungus</name>
    <name type="synonym">Monacrosporium haptotylum</name>
    <dbReference type="NCBI Taxonomy" id="1284197"/>
    <lineage>
        <taxon>Eukaryota</taxon>
        <taxon>Fungi</taxon>
        <taxon>Dikarya</taxon>
        <taxon>Ascomycota</taxon>
        <taxon>Pezizomycotina</taxon>
        <taxon>Orbiliomycetes</taxon>
        <taxon>Orbiliales</taxon>
        <taxon>Orbiliaceae</taxon>
        <taxon>Dactylellina</taxon>
    </lineage>
</organism>
<accession>S8AIU9</accession>
<name>S8AIU9_DACHA</name>
<feature type="compositionally biased region" description="Basic and acidic residues" evidence="1">
    <location>
        <begin position="21"/>
        <end position="31"/>
    </location>
</feature>
<evidence type="ECO:0000256" key="1">
    <source>
        <dbReference type="SAM" id="MobiDB-lite"/>
    </source>
</evidence>
<proteinExistence type="predicted"/>
<keyword evidence="3" id="KW-1185">Reference proteome</keyword>
<protein>
    <submittedName>
        <fullName evidence="2">Uncharacterized protein</fullName>
    </submittedName>
</protein>